<dbReference type="SUPFAM" id="SSF49764">
    <property type="entry name" value="HSP20-like chaperones"/>
    <property type="match status" value="1"/>
</dbReference>
<evidence type="ECO:0000256" key="2">
    <source>
        <dbReference type="RuleBase" id="RU003616"/>
    </source>
</evidence>
<feature type="domain" description="SHSP" evidence="3">
    <location>
        <begin position="36"/>
        <end position="147"/>
    </location>
</feature>
<name>A0A517M229_9BACT</name>
<dbReference type="PROSITE" id="PS01031">
    <property type="entry name" value="SHSP"/>
    <property type="match status" value="1"/>
</dbReference>
<dbReference type="Proteomes" id="UP000319557">
    <property type="component" value="Chromosome"/>
</dbReference>
<dbReference type="EMBL" id="CP036261">
    <property type="protein sequence ID" value="QDS88920.1"/>
    <property type="molecule type" value="Genomic_DNA"/>
</dbReference>
<gene>
    <name evidence="4" type="primary">hspA</name>
    <name evidence="4" type="ORF">EC9_31150</name>
</gene>
<proteinExistence type="inferred from homology"/>
<dbReference type="RefSeq" id="WP_145346472.1">
    <property type="nucleotide sequence ID" value="NZ_CP036261.1"/>
</dbReference>
<evidence type="ECO:0000313" key="4">
    <source>
        <dbReference type="EMBL" id="QDS88920.1"/>
    </source>
</evidence>
<dbReference type="Gene3D" id="2.60.40.790">
    <property type="match status" value="1"/>
</dbReference>
<sequence>MSSYNMTRALVPSAFGIAGHEMEELFDRLFYPGTNPAATKWTPPASVWESGEHVHLEMELAGVNQEDIDVSFEDGLLKISAKRHQPDTTDRTYLHDERTWGDMSRSMRVSNSVDPDSIDASYQNGLLHVRLCKRAEVLPKRIEIKTP</sequence>
<dbReference type="InterPro" id="IPR031107">
    <property type="entry name" value="Small_HSP"/>
</dbReference>
<dbReference type="PANTHER" id="PTHR11527">
    <property type="entry name" value="HEAT-SHOCK PROTEIN 20 FAMILY MEMBER"/>
    <property type="match status" value="1"/>
</dbReference>
<comment type="similarity">
    <text evidence="1 2">Belongs to the small heat shock protein (HSP20) family.</text>
</comment>
<organism evidence="4 5">
    <name type="scientific">Rosistilla ulvae</name>
    <dbReference type="NCBI Taxonomy" id="1930277"/>
    <lineage>
        <taxon>Bacteria</taxon>
        <taxon>Pseudomonadati</taxon>
        <taxon>Planctomycetota</taxon>
        <taxon>Planctomycetia</taxon>
        <taxon>Pirellulales</taxon>
        <taxon>Pirellulaceae</taxon>
        <taxon>Rosistilla</taxon>
    </lineage>
</organism>
<dbReference type="InterPro" id="IPR008978">
    <property type="entry name" value="HSP20-like_chaperone"/>
</dbReference>
<evidence type="ECO:0000259" key="3">
    <source>
        <dbReference type="PROSITE" id="PS01031"/>
    </source>
</evidence>
<dbReference type="CDD" id="cd06464">
    <property type="entry name" value="ACD_sHsps-like"/>
    <property type="match status" value="1"/>
</dbReference>
<accession>A0A517M229</accession>
<evidence type="ECO:0000256" key="1">
    <source>
        <dbReference type="PROSITE-ProRule" id="PRU00285"/>
    </source>
</evidence>
<evidence type="ECO:0000313" key="5">
    <source>
        <dbReference type="Proteomes" id="UP000319557"/>
    </source>
</evidence>
<dbReference type="InterPro" id="IPR002068">
    <property type="entry name" value="A-crystallin/Hsp20_dom"/>
</dbReference>
<dbReference type="AlphaFoldDB" id="A0A517M229"/>
<protein>
    <submittedName>
        <fullName evidence="4">Spore protein SP21</fullName>
    </submittedName>
</protein>
<reference evidence="4 5" key="1">
    <citation type="submission" date="2019-02" db="EMBL/GenBank/DDBJ databases">
        <title>Deep-cultivation of Planctomycetes and their phenomic and genomic characterization uncovers novel biology.</title>
        <authorList>
            <person name="Wiegand S."/>
            <person name="Jogler M."/>
            <person name="Boedeker C."/>
            <person name="Pinto D."/>
            <person name="Vollmers J."/>
            <person name="Rivas-Marin E."/>
            <person name="Kohn T."/>
            <person name="Peeters S.H."/>
            <person name="Heuer A."/>
            <person name="Rast P."/>
            <person name="Oberbeckmann S."/>
            <person name="Bunk B."/>
            <person name="Jeske O."/>
            <person name="Meyerdierks A."/>
            <person name="Storesund J.E."/>
            <person name="Kallscheuer N."/>
            <person name="Luecker S."/>
            <person name="Lage O.M."/>
            <person name="Pohl T."/>
            <person name="Merkel B.J."/>
            <person name="Hornburger P."/>
            <person name="Mueller R.-W."/>
            <person name="Bruemmer F."/>
            <person name="Labrenz M."/>
            <person name="Spormann A.M."/>
            <person name="Op den Camp H."/>
            <person name="Overmann J."/>
            <person name="Amann R."/>
            <person name="Jetten M.S.M."/>
            <person name="Mascher T."/>
            <person name="Medema M.H."/>
            <person name="Devos D.P."/>
            <person name="Kaster A.-K."/>
            <person name="Ovreas L."/>
            <person name="Rohde M."/>
            <person name="Galperin M.Y."/>
            <person name="Jogler C."/>
        </authorList>
    </citation>
    <scope>NUCLEOTIDE SEQUENCE [LARGE SCALE GENOMIC DNA]</scope>
    <source>
        <strain evidence="4 5">EC9</strain>
    </source>
</reference>
<dbReference type="OrthoDB" id="267530at2"/>
<dbReference type="Pfam" id="PF00011">
    <property type="entry name" value="HSP20"/>
    <property type="match status" value="1"/>
</dbReference>
<keyword evidence="5" id="KW-1185">Reference proteome</keyword>
<dbReference type="KEGG" id="ruv:EC9_31150"/>